<evidence type="ECO:0000256" key="4">
    <source>
        <dbReference type="PROSITE-ProRule" id="PRU01161"/>
    </source>
</evidence>
<feature type="domain" description="PNPLA" evidence="5">
    <location>
        <begin position="10"/>
        <end position="222"/>
    </location>
</feature>
<dbReference type="EMBL" id="CP027753">
    <property type="protein sequence ID" value="AZE50292.1"/>
    <property type="molecule type" value="Genomic_DNA"/>
</dbReference>
<sequence>MSPAEPVTGLILSGGGARAAYQVGVLAAIAELLPAGASNPFPVIVGTSAGAINAVSLASGALDFTAAIERLTAFWQGFRSHQVIRSDWPGVIRQATRFVGHSLLGLGAQVPVALLNSSPLRQLLNDKLQLSGIRQAIAQKHLQAVAVTAFGYESGQAVTFYQGGGTIDAWLRHRRIGLPTELTVEHLLASSAIPLLFAPVKIDQEFFGDGAVRQSAPISPALHLGANRVLVVGVSGNPRGIDPQVPQQRSYTGQQPTLAQIGGHMLNSTFIDSLESDIELLQRLNQFSHLLPSGTPVRALGVAPVEVLVIAPSQPIDEIAARHRQELPAALRLFLRGPGATKTSGAGVLSYLLFEAGYCSELIELGRSDALAKRDELRRFLGLAAEVATV</sequence>
<dbReference type="PROSITE" id="PS51635">
    <property type="entry name" value="PNPLA"/>
    <property type="match status" value="1"/>
</dbReference>
<evidence type="ECO:0000313" key="7">
    <source>
        <dbReference type="Proteomes" id="UP000268048"/>
    </source>
</evidence>
<evidence type="ECO:0000256" key="1">
    <source>
        <dbReference type="ARBA" id="ARBA00022801"/>
    </source>
</evidence>
<keyword evidence="1 4" id="KW-0378">Hydrolase</keyword>
<dbReference type="GO" id="GO:0016042">
    <property type="term" value="P:lipid catabolic process"/>
    <property type="evidence" value="ECO:0007669"/>
    <property type="project" value="UniProtKB-UniRule"/>
</dbReference>
<dbReference type="InterPro" id="IPR002641">
    <property type="entry name" value="PNPLA_dom"/>
</dbReference>
<evidence type="ECO:0000256" key="2">
    <source>
        <dbReference type="ARBA" id="ARBA00022963"/>
    </source>
</evidence>
<dbReference type="Pfam" id="PF01734">
    <property type="entry name" value="Patatin"/>
    <property type="match status" value="1"/>
</dbReference>
<evidence type="ECO:0000313" key="6">
    <source>
        <dbReference type="EMBL" id="AZE50292.1"/>
    </source>
</evidence>
<organism evidence="6 7">
    <name type="scientific">Pseudomonas chlororaphis</name>
    <dbReference type="NCBI Taxonomy" id="587753"/>
    <lineage>
        <taxon>Bacteria</taxon>
        <taxon>Pseudomonadati</taxon>
        <taxon>Pseudomonadota</taxon>
        <taxon>Gammaproteobacteria</taxon>
        <taxon>Pseudomonadales</taxon>
        <taxon>Pseudomonadaceae</taxon>
        <taxon>Pseudomonas</taxon>
    </lineage>
</organism>
<dbReference type="AlphaFoldDB" id="A0A3G7TV62"/>
<dbReference type="Gene3D" id="3.40.1090.10">
    <property type="entry name" value="Cytosolic phospholipase A2 catalytic domain"/>
    <property type="match status" value="1"/>
</dbReference>
<dbReference type="InterPro" id="IPR050301">
    <property type="entry name" value="NTE"/>
</dbReference>
<evidence type="ECO:0000256" key="3">
    <source>
        <dbReference type="ARBA" id="ARBA00023098"/>
    </source>
</evidence>
<feature type="short sequence motif" description="GXSXG" evidence="4">
    <location>
        <begin position="46"/>
        <end position="50"/>
    </location>
</feature>
<feature type="active site" description="Proton acceptor" evidence="4">
    <location>
        <position position="209"/>
    </location>
</feature>
<proteinExistence type="predicted"/>
<dbReference type="PANTHER" id="PTHR14226:SF57">
    <property type="entry name" value="BLR7027 PROTEIN"/>
    <property type="match status" value="1"/>
</dbReference>
<dbReference type="SUPFAM" id="SSF52151">
    <property type="entry name" value="FabD/lysophospholipase-like"/>
    <property type="match status" value="1"/>
</dbReference>
<dbReference type="Proteomes" id="UP000268048">
    <property type="component" value="Chromosome"/>
</dbReference>
<dbReference type="GO" id="GO:0016787">
    <property type="term" value="F:hydrolase activity"/>
    <property type="evidence" value="ECO:0007669"/>
    <property type="project" value="UniProtKB-UniRule"/>
</dbReference>
<name>A0A3G7TV62_9PSED</name>
<keyword evidence="2 4" id="KW-0442">Lipid degradation</keyword>
<comment type="caution">
    <text evidence="4">Lacks conserved residue(s) required for the propagation of feature annotation.</text>
</comment>
<dbReference type="CDD" id="cd07209">
    <property type="entry name" value="Pat_hypo_Ecoli_Z1214_like"/>
    <property type="match status" value="1"/>
</dbReference>
<keyword evidence="3 4" id="KW-0443">Lipid metabolism</keyword>
<feature type="active site" description="Nucleophile" evidence="4">
    <location>
        <position position="48"/>
    </location>
</feature>
<accession>A0A3G7TV62</accession>
<gene>
    <name evidence="6" type="ORF">C4K04_4633</name>
</gene>
<evidence type="ECO:0000259" key="5">
    <source>
        <dbReference type="PROSITE" id="PS51635"/>
    </source>
</evidence>
<dbReference type="PANTHER" id="PTHR14226">
    <property type="entry name" value="NEUROPATHY TARGET ESTERASE/SWISS CHEESE D.MELANOGASTER"/>
    <property type="match status" value="1"/>
</dbReference>
<protein>
    <submittedName>
        <fullName evidence="6">Patatin</fullName>
    </submittedName>
</protein>
<dbReference type="InterPro" id="IPR016035">
    <property type="entry name" value="Acyl_Trfase/lysoPLipase"/>
</dbReference>
<reference evidence="6 7" key="1">
    <citation type="submission" date="2018-03" db="EMBL/GenBank/DDBJ databases">
        <title>Diversity of phytobeneficial traits revealed by whole-genome analysis of worldwide-isolated phenazine-producing Pseudomonas spp.</title>
        <authorList>
            <person name="Biessy A."/>
            <person name="Novinscak A."/>
            <person name="Blom J."/>
            <person name="Leger G."/>
            <person name="Thomashow L.S."/>
            <person name="Cazorla F.M."/>
            <person name="Josic D."/>
            <person name="Filion M."/>
        </authorList>
    </citation>
    <scope>NUCLEOTIDE SEQUENCE [LARGE SCALE GENOMIC DNA]</scope>
    <source>
        <strain evidence="6 7">B25</strain>
    </source>
</reference>
<feature type="short sequence motif" description="DGA/G" evidence="4">
    <location>
        <begin position="209"/>
        <end position="211"/>
    </location>
</feature>
<dbReference type="RefSeq" id="WP_124321762.1">
    <property type="nucleotide sequence ID" value="NZ_CP027753.1"/>
</dbReference>